<dbReference type="RefSeq" id="WP_205097602.1">
    <property type="nucleotide sequence ID" value="NZ_CAJNAQ010000002.1"/>
</dbReference>
<gene>
    <name evidence="3" type="ORF">NUZ5A_20052</name>
</gene>
<evidence type="ECO:0000313" key="3">
    <source>
        <dbReference type="EMBL" id="CAE6485762.1"/>
    </source>
</evidence>
<proteinExistence type="predicted"/>
<keyword evidence="1" id="KW-0472">Membrane</keyword>
<dbReference type="Proteomes" id="UP000655759">
    <property type="component" value="Unassembled WGS sequence"/>
</dbReference>
<comment type="caution">
    <text evidence="3">The sequence shown here is derived from an EMBL/GenBank/DDBJ whole genome shotgun (WGS) entry which is preliminary data.</text>
</comment>
<dbReference type="CDD" id="cd00090">
    <property type="entry name" value="HTH_ARSR"/>
    <property type="match status" value="1"/>
</dbReference>
<dbReference type="InterPro" id="IPR011991">
    <property type="entry name" value="ArsR-like_HTH"/>
</dbReference>
<dbReference type="SUPFAM" id="SSF46785">
    <property type="entry name" value="Winged helix' DNA-binding domain"/>
    <property type="match status" value="1"/>
</dbReference>
<evidence type="ECO:0000259" key="2">
    <source>
        <dbReference type="Pfam" id="PF14947"/>
    </source>
</evidence>
<dbReference type="EMBL" id="CAJNAQ010000002">
    <property type="protein sequence ID" value="CAE6485762.1"/>
    <property type="molecule type" value="Genomic_DNA"/>
</dbReference>
<dbReference type="InterPro" id="IPR036390">
    <property type="entry name" value="WH_DNA-bd_sf"/>
</dbReference>
<reference evidence="3" key="1">
    <citation type="submission" date="2021-02" db="EMBL/GenBank/DDBJ databases">
        <authorList>
            <person name="Han P."/>
        </authorList>
    </citation>
    <scope>NUCLEOTIDE SEQUENCE</scope>
    <source>
        <strain evidence="3">Candidatus Nitrosotenuis uzonensis 5A</strain>
    </source>
</reference>
<organism evidence="3 4">
    <name type="scientific">Candidatus Nitrosotenuis uzonensis</name>
    <dbReference type="NCBI Taxonomy" id="1407055"/>
    <lineage>
        <taxon>Archaea</taxon>
        <taxon>Nitrososphaerota</taxon>
        <taxon>Candidatus Nitrosotenuis</taxon>
    </lineage>
</organism>
<dbReference type="AlphaFoldDB" id="A0A812ET98"/>
<keyword evidence="1" id="KW-0812">Transmembrane</keyword>
<dbReference type="Pfam" id="PF14947">
    <property type="entry name" value="HTH_45"/>
    <property type="match status" value="1"/>
</dbReference>
<feature type="transmembrane region" description="Helical" evidence="1">
    <location>
        <begin position="63"/>
        <end position="84"/>
    </location>
</feature>
<protein>
    <recommendedName>
        <fullName evidence="2">ArnR1-like winged helix-turn-helix domain-containing protein</fullName>
    </recommendedName>
</protein>
<evidence type="ECO:0000256" key="1">
    <source>
        <dbReference type="SAM" id="Phobius"/>
    </source>
</evidence>
<accession>A0A812ET98</accession>
<dbReference type="InterPro" id="IPR036388">
    <property type="entry name" value="WH-like_DNA-bd_sf"/>
</dbReference>
<dbReference type="Gene3D" id="1.10.10.10">
    <property type="entry name" value="Winged helix-like DNA-binding domain superfamily/Winged helix DNA-binding domain"/>
    <property type="match status" value="1"/>
</dbReference>
<feature type="domain" description="ArnR1-like winged helix-turn-helix" evidence="2">
    <location>
        <begin position="115"/>
        <end position="184"/>
    </location>
</feature>
<keyword evidence="1" id="KW-1133">Transmembrane helix</keyword>
<name>A0A812ET98_9ARCH</name>
<dbReference type="InterPro" id="IPR038723">
    <property type="entry name" value="ArnR1-like_HTH"/>
</dbReference>
<sequence length="188" mass="21558">MKSFVLLSAFVALLIFSSFLTVVSFYNAANNKPLYSLDTETVMVGQPTPVAYLELFLAQSNNLIIKNSLPLAVVCWAIVGSLIWRGHVKRLMLSSGLDYDVFSVMLKRRGGQTRLKILNELEFPKNRKQIAENLGFDWKAIDRHIKVLIKHQLINEIHQEGNAIYYMRTEKGRKFLDSFDNFTNSNQK</sequence>
<evidence type="ECO:0000313" key="4">
    <source>
        <dbReference type="Proteomes" id="UP000655759"/>
    </source>
</evidence>